<gene>
    <name evidence="7" type="ORF">PsAD2_01689</name>
</gene>
<comment type="caution">
    <text evidence="7">The sequence shown here is derived from an EMBL/GenBank/DDBJ whole genome shotgun (WGS) entry which is preliminary data.</text>
</comment>
<keyword evidence="4 6" id="KW-1133">Transmembrane helix</keyword>
<keyword evidence="5 6" id="KW-0472">Membrane</keyword>
<reference evidence="7 8" key="1">
    <citation type="journal article" date="2016" name="Front. Microbiol.">
        <title>Comparative Genomic Analysis Reveals a Diverse Repertoire of Genes Involved in Prokaryote-Eukaryote Interactions within the Pseudovibrio Genus.</title>
        <authorList>
            <person name="Romano S."/>
            <person name="Fernandez-Guerra A."/>
            <person name="Reen F.J."/>
            <person name="Glockner F.O."/>
            <person name="Crowley S.P."/>
            <person name="O'Sullivan O."/>
            <person name="Cotter P.D."/>
            <person name="Adams C."/>
            <person name="Dobson A.D."/>
            <person name="O'Gara F."/>
        </authorList>
    </citation>
    <scope>NUCLEOTIDE SEQUENCE [LARGE SCALE GENOMIC DNA]</scope>
    <source>
        <strain evidence="7 8">Ad2</strain>
    </source>
</reference>
<evidence type="ECO:0000256" key="6">
    <source>
        <dbReference type="SAM" id="Phobius"/>
    </source>
</evidence>
<feature type="transmembrane region" description="Helical" evidence="6">
    <location>
        <begin position="51"/>
        <end position="77"/>
    </location>
</feature>
<evidence type="ECO:0000313" key="8">
    <source>
        <dbReference type="Proteomes" id="UP000076577"/>
    </source>
</evidence>
<dbReference type="PANTHER" id="PTHR30482:SF20">
    <property type="entry name" value="HIGH-AFFINITY BRANCHED-CHAIN AMINO ACID TRANSPORT SYSTEM PERMEASE PROTEIN LIVM"/>
    <property type="match status" value="1"/>
</dbReference>
<keyword evidence="8" id="KW-1185">Reference proteome</keyword>
<feature type="transmembrane region" description="Helical" evidence="6">
    <location>
        <begin position="20"/>
        <end position="39"/>
    </location>
</feature>
<dbReference type="GO" id="GO:0005886">
    <property type="term" value="C:plasma membrane"/>
    <property type="evidence" value="ECO:0007669"/>
    <property type="project" value="UniProtKB-SubCell"/>
</dbReference>
<evidence type="ECO:0000256" key="5">
    <source>
        <dbReference type="ARBA" id="ARBA00023136"/>
    </source>
</evidence>
<organism evidence="7 8">
    <name type="scientific">Pseudovibrio axinellae</name>
    <dbReference type="NCBI Taxonomy" id="989403"/>
    <lineage>
        <taxon>Bacteria</taxon>
        <taxon>Pseudomonadati</taxon>
        <taxon>Pseudomonadota</taxon>
        <taxon>Alphaproteobacteria</taxon>
        <taxon>Hyphomicrobiales</taxon>
        <taxon>Stappiaceae</taxon>
        <taxon>Pseudovibrio</taxon>
    </lineage>
</organism>
<accession>A0A165ZGA5</accession>
<dbReference type="InterPro" id="IPR001851">
    <property type="entry name" value="ABC_transp_permease"/>
</dbReference>
<dbReference type="RefSeq" id="WP_068004817.1">
    <property type="nucleotide sequence ID" value="NZ_FOFM01000009.1"/>
</dbReference>
<dbReference type="OrthoDB" id="9804361at2"/>
<evidence type="ECO:0000313" key="7">
    <source>
        <dbReference type="EMBL" id="KZL19867.1"/>
    </source>
</evidence>
<evidence type="ECO:0000256" key="1">
    <source>
        <dbReference type="ARBA" id="ARBA00004651"/>
    </source>
</evidence>
<evidence type="ECO:0000256" key="3">
    <source>
        <dbReference type="ARBA" id="ARBA00022692"/>
    </source>
</evidence>
<evidence type="ECO:0000256" key="4">
    <source>
        <dbReference type="ARBA" id="ARBA00022989"/>
    </source>
</evidence>
<dbReference type="Proteomes" id="UP000076577">
    <property type="component" value="Unassembled WGS sequence"/>
</dbReference>
<protein>
    <submittedName>
        <fullName evidence="7">Leucine/isoleucine/valine transporter permease subunit</fullName>
    </submittedName>
</protein>
<dbReference type="CDD" id="cd06581">
    <property type="entry name" value="TM_PBP1_LivM_like"/>
    <property type="match status" value="1"/>
</dbReference>
<dbReference type="Pfam" id="PF02653">
    <property type="entry name" value="BPD_transp_2"/>
    <property type="match status" value="1"/>
</dbReference>
<dbReference type="STRING" id="989403.SAMN05421798_10975"/>
<feature type="transmembrane region" description="Helical" evidence="6">
    <location>
        <begin position="171"/>
        <end position="190"/>
    </location>
</feature>
<dbReference type="PANTHER" id="PTHR30482">
    <property type="entry name" value="HIGH-AFFINITY BRANCHED-CHAIN AMINO ACID TRANSPORT SYSTEM PERMEASE"/>
    <property type="match status" value="1"/>
</dbReference>
<keyword evidence="3 6" id="KW-0812">Transmembrane</keyword>
<feature type="transmembrane region" description="Helical" evidence="6">
    <location>
        <begin position="305"/>
        <end position="324"/>
    </location>
</feature>
<evidence type="ECO:0000256" key="2">
    <source>
        <dbReference type="ARBA" id="ARBA00022475"/>
    </source>
</evidence>
<dbReference type="PATRIC" id="fig|989403.3.peg.1794"/>
<dbReference type="InterPro" id="IPR043428">
    <property type="entry name" value="LivM-like"/>
</dbReference>
<keyword evidence="2" id="KW-1003">Cell membrane</keyword>
<feature type="transmembrane region" description="Helical" evidence="6">
    <location>
        <begin position="83"/>
        <end position="116"/>
    </location>
</feature>
<proteinExistence type="predicted"/>
<feature type="transmembrane region" description="Helical" evidence="6">
    <location>
        <begin position="123"/>
        <end position="141"/>
    </location>
</feature>
<feature type="transmembrane region" description="Helical" evidence="6">
    <location>
        <begin position="257"/>
        <end position="282"/>
    </location>
</feature>
<sequence>MYFDFKTSYNDDIRLIRRPLSGLFYAIAFGTALFSPLVISEFYITESSAIFVLGIIIIGYMISAGMAGLVGLGHAAFVGVGAYTHAILLGAGVPFLISIFSAIAVCALLGVMLAVISLRLSGLYLAISTLIFALAVEHILGSWETLTGGYEGILVPDPIIFGTSFASSINYYYLTLSALVSVIILAANLMRSLSGRALIGLRDSEQAAASLGINVLKTKSVAFALSGAVTGFGGALMSHQIFFITPEAFNMMLSLQIVLAAVIGGLGSITGALIGAVVIGWMPELISQIKALLPVSIRYQPGPDLVIYGAVLIGFVLFEPLGLYGRWKKIENWLLTFPLDRKATFAKTRTYMKSERV</sequence>
<dbReference type="AlphaFoldDB" id="A0A165ZGA5"/>
<comment type="subcellular location">
    <subcellularLocation>
        <location evidence="1">Cell membrane</location>
        <topology evidence="1">Multi-pass membrane protein</topology>
    </subcellularLocation>
</comment>
<dbReference type="GO" id="GO:0015658">
    <property type="term" value="F:branched-chain amino acid transmembrane transporter activity"/>
    <property type="evidence" value="ECO:0007669"/>
    <property type="project" value="InterPro"/>
</dbReference>
<name>A0A165ZGA5_9HYPH</name>
<dbReference type="EMBL" id="LMCB01000012">
    <property type="protein sequence ID" value="KZL19867.1"/>
    <property type="molecule type" value="Genomic_DNA"/>
</dbReference>